<feature type="domain" description="Quinate/shikimate 5-dehydrogenase/glutamyl-tRNA reductase" evidence="15">
    <location>
        <begin position="167"/>
        <end position="299"/>
    </location>
</feature>
<feature type="site" description="Important for activity" evidence="8 12">
    <location>
        <position position="94"/>
    </location>
</feature>
<evidence type="ECO:0000256" key="5">
    <source>
        <dbReference type="ARBA" id="ARBA00023002"/>
    </source>
</evidence>
<keyword evidence="5 8" id="KW-0560">Oxidoreductase</keyword>
<feature type="binding site" evidence="8 10">
    <location>
        <position position="115"/>
    </location>
    <ligand>
        <name>substrate</name>
    </ligand>
</feature>
<evidence type="ECO:0000256" key="9">
    <source>
        <dbReference type="PIRSR" id="PIRSR000445-1"/>
    </source>
</evidence>
<dbReference type="GO" id="GO:0019353">
    <property type="term" value="P:protoporphyrinogen IX biosynthetic process from glutamate"/>
    <property type="evidence" value="ECO:0007669"/>
    <property type="project" value="TreeGrafter"/>
</dbReference>
<dbReference type="PROSITE" id="PS00747">
    <property type="entry name" value="GLUTR"/>
    <property type="match status" value="1"/>
</dbReference>
<keyword evidence="6 8" id="KW-0627">Porphyrin biosynthesis</keyword>
<evidence type="ECO:0000256" key="10">
    <source>
        <dbReference type="PIRSR" id="PIRSR000445-2"/>
    </source>
</evidence>
<dbReference type="UniPathway" id="UPA00251">
    <property type="reaction ID" value="UER00316"/>
</dbReference>
<gene>
    <name evidence="17" type="primary">hemA_2</name>
    <name evidence="8" type="synonym">hemA</name>
    <name evidence="17" type="ORF">AMYX_29840</name>
</gene>
<dbReference type="FunFam" id="3.30.460.30:FF:000001">
    <property type="entry name" value="Glutamyl-tRNA reductase"/>
    <property type="match status" value="1"/>
</dbReference>
<dbReference type="InterPro" id="IPR036343">
    <property type="entry name" value="GluRdtase_N_sf"/>
</dbReference>
<organism evidence="17 18">
    <name type="scientific">Anaeromyxobacter diazotrophicus</name>
    <dbReference type="NCBI Taxonomy" id="2590199"/>
    <lineage>
        <taxon>Bacteria</taxon>
        <taxon>Pseudomonadati</taxon>
        <taxon>Myxococcota</taxon>
        <taxon>Myxococcia</taxon>
        <taxon>Myxococcales</taxon>
        <taxon>Cystobacterineae</taxon>
        <taxon>Anaeromyxobacteraceae</taxon>
        <taxon>Anaeromyxobacter</taxon>
    </lineage>
</organism>
<comment type="similarity">
    <text evidence="2 8 13">Belongs to the glutamyl-tRNA reductase family.</text>
</comment>
<accession>A0A7I9VPB1</accession>
<feature type="active site" description="Nucleophile" evidence="8 9">
    <location>
        <position position="49"/>
    </location>
</feature>
<dbReference type="Gene3D" id="3.40.50.720">
    <property type="entry name" value="NAD(P)-binding Rossmann-like Domain"/>
    <property type="match status" value="1"/>
</dbReference>
<comment type="function">
    <text evidence="8">Catalyzes the NADPH-dependent reduction of glutamyl-tRNA(Glu) to glutamate 1-semialdehyde (GSA).</text>
</comment>
<dbReference type="SUPFAM" id="SSF51735">
    <property type="entry name" value="NAD(P)-binding Rossmann-fold domains"/>
    <property type="match status" value="1"/>
</dbReference>
<evidence type="ECO:0000256" key="4">
    <source>
        <dbReference type="ARBA" id="ARBA00022857"/>
    </source>
</evidence>
<proteinExistence type="inferred from homology"/>
<dbReference type="InterPro" id="IPR036453">
    <property type="entry name" value="GluRdtase_dimer_dom_sf"/>
</dbReference>
<feature type="binding site" evidence="8 10">
    <location>
        <begin position="109"/>
        <end position="111"/>
    </location>
    <ligand>
        <name>substrate</name>
    </ligand>
</feature>
<feature type="domain" description="Tetrapyrrole biosynthesis glutamyl-tRNA reductase dimerisation" evidence="14">
    <location>
        <begin position="315"/>
        <end position="413"/>
    </location>
</feature>
<dbReference type="PIRSF" id="PIRSF000445">
    <property type="entry name" value="4pyrrol_synth_GluRdtase"/>
    <property type="match status" value="1"/>
</dbReference>
<comment type="domain">
    <text evidence="8">Possesses an unusual extended V-shaped dimeric structure with each monomer consisting of three distinct domains arranged along a curved 'spinal' alpha-helix. The N-terminal catalytic domain specifically recognizes the glutamate moiety of the substrate. The second domain is the NADPH-binding domain, and the third C-terminal domain is responsible for dimerization.</text>
</comment>
<dbReference type="EMBL" id="BJTG01000007">
    <property type="protein sequence ID" value="GEJ58243.1"/>
    <property type="molecule type" value="Genomic_DNA"/>
</dbReference>
<comment type="subunit">
    <text evidence="8">Homodimer.</text>
</comment>
<dbReference type="Pfam" id="PF00745">
    <property type="entry name" value="GlutR_dimer"/>
    <property type="match status" value="1"/>
</dbReference>
<evidence type="ECO:0000259" key="16">
    <source>
        <dbReference type="Pfam" id="PF05201"/>
    </source>
</evidence>
<dbReference type="HAMAP" id="MF_00087">
    <property type="entry name" value="Glu_tRNA_reductase"/>
    <property type="match status" value="1"/>
</dbReference>
<dbReference type="AlphaFoldDB" id="A0A7I9VPB1"/>
<name>A0A7I9VPB1_9BACT</name>
<comment type="caution">
    <text evidence="17">The sequence shown here is derived from an EMBL/GenBank/DDBJ whole genome shotgun (WGS) entry which is preliminary data.</text>
</comment>
<dbReference type="Pfam" id="PF01488">
    <property type="entry name" value="Shikimate_DH"/>
    <property type="match status" value="1"/>
</dbReference>
<dbReference type="SUPFAM" id="SSF69742">
    <property type="entry name" value="Glutamyl tRNA-reductase catalytic, N-terminal domain"/>
    <property type="match status" value="1"/>
</dbReference>
<dbReference type="Pfam" id="PF05201">
    <property type="entry name" value="GlutR_N"/>
    <property type="match status" value="1"/>
</dbReference>
<dbReference type="PANTHER" id="PTHR43013">
    <property type="entry name" value="GLUTAMYL-TRNA REDUCTASE"/>
    <property type="match status" value="1"/>
</dbReference>
<evidence type="ECO:0000256" key="8">
    <source>
        <dbReference type="HAMAP-Rule" id="MF_00087"/>
    </source>
</evidence>
<dbReference type="GO" id="GO:0050661">
    <property type="term" value="F:NADP binding"/>
    <property type="evidence" value="ECO:0007669"/>
    <property type="project" value="InterPro"/>
</dbReference>
<dbReference type="InterPro" id="IPR015895">
    <property type="entry name" value="4pyrrol_synth_GluRdtase_N"/>
</dbReference>
<feature type="binding site" evidence="8 10">
    <location>
        <begin position="48"/>
        <end position="51"/>
    </location>
    <ligand>
        <name>substrate</name>
    </ligand>
</feature>
<dbReference type="RefSeq" id="WP_176066616.1">
    <property type="nucleotide sequence ID" value="NZ_BJTG01000007.1"/>
</dbReference>
<dbReference type="EC" id="1.2.1.70" evidence="3 8"/>
<evidence type="ECO:0000256" key="12">
    <source>
        <dbReference type="PIRSR" id="PIRSR000445-4"/>
    </source>
</evidence>
<dbReference type="InterPro" id="IPR015896">
    <property type="entry name" value="4pyrrol_synth_GluRdtase_dimer"/>
</dbReference>
<evidence type="ECO:0000256" key="13">
    <source>
        <dbReference type="RuleBase" id="RU000584"/>
    </source>
</evidence>
<feature type="binding site" evidence="8 11">
    <location>
        <begin position="184"/>
        <end position="189"/>
    </location>
    <ligand>
        <name>NADP(+)</name>
        <dbReference type="ChEBI" id="CHEBI:58349"/>
    </ligand>
</feature>
<reference evidence="18" key="1">
    <citation type="journal article" date="2020" name="Appl. Environ. Microbiol.">
        <title>Diazotrophic Anaeromyxobacter Isolates from Soils.</title>
        <authorList>
            <person name="Masuda Y."/>
            <person name="Yamanaka H."/>
            <person name="Xu Z.X."/>
            <person name="Shiratori Y."/>
            <person name="Aono T."/>
            <person name="Amachi S."/>
            <person name="Senoo K."/>
            <person name="Itoh H."/>
        </authorList>
    </citation>
    <scope>NUCLEOTIDE SEQUENCE [LARGE SCALE GENOMIC DNA]</scope>
    <source>
        <strain evidence="18">R267</strain>
    </source>
</reference>
<dbReference type="Proteomes" id="UP000503640">
    <property type="component" value="Unassembled WGS sequence"/>
</dbReference>
<dbReference type="SUPFAM" id="SSF69075">
    <property type="entry name" value="Glutamyl tRNA-reductase dimerization domain"/>
    <property type="match status" value="1"/>
</dbReference>
<dbReference type="NCBIfam" id="TIGR01035">
    <property type="entry name" value="hemA"/>
    <property type="match status" value="1"/>
</dbReference>
<evidence type="ECO:0000259" key="14">
    <source>
        <dbReference type="Pfam" id="PF00745"/>
    </source>
</evidence>
<evidence type="ECO:0000256" key="1">
    <source>
        <dbReference type="ARBA" id="ARBA00005059"/>
    </source>
</evidence>
<feature type="binding site" evidence="8 10">
    <location>
        <position position="104"/>
    </location>
    <ligand>
        <name>substrate</name>
    </ligand>
</feature>
<keyword evidence="4 8" id="KW-0521">NADP</keyword>
<evidence type="ECO:0000256" key="11">
    <source>
        <dbReference type="PIRSR" id="PIRSR000445-3"/>
    </source>
</evidence>
<dbReference type="GO" id="GO:0008883">
    <property type="term" value="F:glutamyl-tRNA reductase activity"/>
    <property type="evidence" value="ECO:0007669"/>
    <property type="project" value="UniProtKB-UniRule"/>
</dbReference>
<evidence type="ECO:0000313" key="17">
    <source>
        <dbReference type="EMBL" id="GEJ58243.1"/>
    </source>
</evidence>
<sequence length="423" mass="44837">MLIAVGLNQKGATVADRERLAVRAEEMANVIQGYAALGGVDELVLLSTCYRLEIYAATRCPSAAAVALRRALSERAGGAEVPLFELHGDDALRHMLRVASSLESAVLGEPQILGQVKEAHARATEAGVLGRELNGVLHRVFEVAKRVRTETAIGRAGVSWGNAAAALAEKVLGTVRGRRVLVLGAGEMARLSAQHLREQGAEVVVVNRTLANAEALAAEVGGTARPLEALDEELLLADVVVSAAPAAPAAFAPAALRATVKARRRRDLVMVDLAVPRAIPAESGAIDGVWLCDVDDLARLTQRALADRTQAVADAERVIEEELARFRRDQAERKAAPIIQAMRQHAASIAREEVDRTVKRLGADAEIERRLDAMANAVVSKLLHAPSTRLRRAGVDGPGGERLMAAAVEIFGLPLDGAPPAAR</sequence>
<dbReference type="PANTHER" id="PTHR43013:SF1">
    <property type="entry name" value="GLUTAMYL-TRNA REDUCTASE"/>
    <property type="match status" value="1"/>
</dbReference>
<keyword evidence="18" id="KW-1185">Reference proteome</keyword>
<dbReference type="InterPro" id="IPR018214">
    <property type="entry name" value="GluRdtase_CS"/>
</dbReference>
<evidence type="ECO:0000256" key="6">
    <source>
        <dbReference type="ARBA" id="ARBA00023244"/>
    </source>
</evidence>
<comment type="miscellaneous">
    <text evidence="8">During catalysis, the active site Cys acts as a nucleophile attacking the alpha-carbonyl group of tRNA-bound glutamate with the formation of a thioester intermediate between enzyme and glutamate, and the concomitant release of tRNA(Glu). The thioester intermediate is finally reduced by direct hydride transfer from NADPH, to form the product GSA.</text>
</comment>
<evidence type="ECO:0000256" key="7">
    <source>
        <dbReference type="ARBA" id="ARBA00047464"/>
    </source>
</evidence>
<dbReference type="InterPro" id="IPR006151">
    <property type="entry name" value="Shikm_DH/Glu-tRNA_Rdtase"/>
</dbReference>
<evidence type="ECO:0000259" key="15">
    <source>
        <dbReference type="Pfam" id="PF01488"/>
    </source>
</evidence>
<evidence type="ECO:0000313" key="18">
    <source>
        <dbReference type="Proteomes" id="UP000503640"/>
    </source>
</evidence>
<dbReference type="InterPro" id="IPR036291">
    <property type="entry name" value="NAD(P)-bd_dom_sf"/>
</dbReference>
<evidence type="ECO:0000256" key="3">
    <source>
        <dbReference type="ARBA" id="ARBA00012970"/>
    </source>
</evidence>
<protein>
    <recommendedName>
        <fullName evidence="3 8">Glutamyl-tRNA reductase</fullName>
        <shortName evidence="8">GluTR</shortName>
        <ecNumber evidence="3 8">1.2.1.70</ecNumber>
    </recommendedName>
</protein>
<dbReference type="InterPro" id="IPR000343">
    <property type="entry name" value="4pyrrol_synth_GluRdtase"/>
</dbReference>
<comment type="catalytic activity">
    <reaction evidence="7 8 13">
        <text>(S)-4-amino-5-oxopentanoate + tRNA(Glu) + NADP(+) = L-glutamyl-tRNA(Glu) + NADPH + H(+)</text>
        <dbReference type="Rhea" id="RHEA:12344"/>
        <dbReference type="Rhea" id="RHEA-COMP:9663"/>
        <dbReference type="Rhea" id="RHEA-COMP:9680"/>
        <dbReference type="ChEBI" id="CHEBI:15378"/>
        <dbReference type="ChEBI" id="CHEBI:57501"/>
        <dbReference type="ChEBI" id="CHEBI:57783"/>
        <dbReference type="ChEBI" id="CHEBI:58349"/>
        <dbReference type="ChEBI" id="CHEBI:78442"/>
        <dbReference type="ChEBI" id="CHEBI:78520"/>
        <dbReference type="EC" id="1.2.1.70"/>
    </reaction>
</comment>
<comment type="pathway">
    <text evidence="1 8 13">Porphyrin-containing compound metabolism; protoporphyrin-IX biosynthesis; 5-aminolevulinate from L-glutamyl-tRNA(Glu): step 1/2.</text>
</comment>
<dbReference type="Gene3D" id="3.30.460.30">
    <property type="entry name" value="Glutamyl-tRNA reductase, N-terminal domain"/>
    <property type="match status" value="1"/>
</dbReference>
<feature type="domain" description="Glutamyl-tRNA reductase N-terminal" evidence="16">
    <location>
        <begin position="5"/>
        <end position="151"/>
    </location>
</feature>
<evidence type="ECO:0000256" key="2">
    <source>
        <dbReference type="ARBA" id="ARBA00005916"/>
    </source>
</evidence>